<sequence>MEINRKKASQWYLSFLYMNFLLNLVKGVFIVPLYLKYMEPRLYGAWLACGGIIAYLGLCEFGVSRVFIQKVAVCSASSDNKQLTGIVSTGIQLSAALALLPFLIGLAVSPFVARIVQISGPESIELRNAFILASIAASLMIFSSTPRGVLQGMQRQVFVNICYTGGLLLGILVTLLLLVREYGLLAIPIGSLIHAVITASGSLVYMVVILRRQALLEWMRFDRGIFKEIFSSSSFEFGGSVAHTVSAQSDNLIIAAALSPELCNVFTFTGMAHKMSSTLGAYIPHATMAGLAHLAGESNPDRVKKVVADILKFSAMVGALLLCVVIFLNETLVGIWVGSQYYGGAWLNIIFFAGAVLSMFFLGLNTILSALGEFRTAGSLVILQGCVQLPLMAGLGYMAGIPGLALAPVLAMALAIPLQAITLIRRLNVSQGDLIDALYALGGVFAVPLAAVLVIRLFWVPSDVSQLILFCALYGSISVACYMTIYKSLRDLVAGFVLKRA</sequence>
<evidence type="ECO:0000256" key="1">
    <source>
        <dbReference type="ARBA" id="ARBA00004651"/>
    </source>
</evidence>
<dbReference type="EMBL" id="JACRDE010000290">
    <property type="protein sequence ID" value="MBI5249947.1"/>
    <property type="molecule type" value="Genomic_DNA"/>
</dbReference>
<reference evidence="7" key="1">
    <citation type="submission" date="2020-07" db="EMBL/GenBank/DDBJ databases">
        <title>Huge and variable diversity of episymbiotic CPR bacteria and DPANN archaea in groundwater ecosystems.</title>
        <authorList>
            <person name="He C.Y."/>
            <person name="Keren R."/>
            <person name="Whittaker M."/>
            <person name="Farag I.F."/>
            <person name="Doudna J."/>
            <person name="Cate J.H.D."/>
            <person name="Banfield J.F."/>
        </authorList>
    </citation>
    <scope>NUCLEOTIDE SEQUENCE</scope>
    <source>
        <strain evidence="7">NC_groundwater_1664_Pr3_B-0.1um_52_9</strain>
    </source>
</reference>
<feature type="transmembrane region" description="Helical" evidence="6">
    <location>
        <begin position="437"/>
        <end position="459"/>
    </location>
</feature>
<evidence type="ECO:0000256" key="4">
    <source>
        <dbReference type="ARBA" id="ARBA00022989"/>
    </source>
</evidence>
<evidence type="ECO:0000256" key="2">
    <source>
        <dbReference type="ARBA" id="ARBA00022475"/>
    </source>
</evidence>
<gene>
    <name evidence="7" type="ORF">HY912_10680</name>
</gene>
<name>A0A9D6V1Y3_9BACT</name>
<organism evidence="7 8">
    <name type="scientific">Desulfomonile tiedjei</name>
    <dbReference type="NCBI Taxonomy" id="2358"/>
    <lineage>
        <taxon>Bacteria</taxon>
        <taxon>Pseudomonadati</taxon>
        <taxon>Thermodesulfobacteriota</taxon>
        <taxon>Desulfomonilia</taxon>
        <taxon>Desulfomonilales</taxon>
        <taxon>Desulfomonilaceae</taxon>
        <taxon>Desulfomonile</taxon>
    </lineage>
</organism>
<keyword evidence="4 6" id="KW-1133">Transmembrane helix</keyword>
<keyword evidence="5 6" id="KW-0472">Membrane</keyword>
<feature type="transmembrane region" description="Helical" evidence="6">
    <location>
        <begin position="157"/>
        <end position="179"/>
    </location>
</feature>
<keyword evidence="2" id="KW-1003">Cell membrane</keyword>
<protein>
    <recommendedName>
        <fullName evidence="9">Membrane protein involved in the export of O-antigen and teichoic acid</fullName>
    </recommendedName>
</protein>
<proteinExistence type="predicted"/>
<feature type="transmembrane region" description="Helical" evidence="6">
    <location>
        <begin position="128"/>
        <end position="145"/>
    </location>
</feature>
<feature type="transmembrane region" description="Helical" evidence="6">
    <location>
        <begin position="83"/>
        <end position="108"/>
    </location>
</feature>
<dbReference type="PANTHER" id="PTHR30250">
    <property type="entry name" value="PST FAMILY PREDICTED COLANIC ACID TRANSPORTER"/>
    <property type="match status" value="1"/>
</dbReference>
<comment type="subcellular location">
    <subcellularLocation>
        <location evidence="1">Cell membrane</location>
        <topology evidence="1">Multi-pass membrane protein</topology>
    </subcellularLocation>
</comment>
<evidence type="ECO:0000256" key="3">
    <source>
        <dbReference type="ARBA" id="ARBA00022692"/>
    </source>
</evidence>
<feature type="transmembrane region" description="Helical" evidence="6">
    <location>
        <begin position="12"/>
        <end position="35"/>
    </location>
</feature>
<dbReference type="PANTHER" id="PTHR30250:SF26">
    <property type="entry name" value="PSMA PROTEIN"/>
    <property type="match status" value="1"/>
</dbReference>
<feature type="transmembrane region" description="Helical" evidence="6">
    <location>
        <begin position="405"/>
        <end position="425"/>
    </location>
</feature>
<feature type="transmembrane region" description="Helical" evidence="6">
    <location>
        <begin position="465"/>
        <end position="485"/>
    </location>
</feature>
<dbReference type="AlphaFoldDB" id="A0A9D6V1Y3"/>
<feature type="transmembrane region" description="Helical" evidence="6">
    <location>
        <begin position="313"/>
        <end position="339"/>
    </location>
</feature>
<evidence type="ECO:0000313" key="8">
    <source>
        <dbReference type="Proteomes" id="UP000807825"/>
    </source>
</evidence>
<feature type="transmembrane region" description="Helical" evidence="6">
    <location>
        <begin position="345"/>
        <end position="368"/>
    </location>
</feature>
<feature type="transmembrane region" description="Helical" evidence="6">
    <location>
        <begin position="41"/>
        <end position="63"/>
    </location>
</feature>
<comment type="caution">
    <text evidence="7">The sequence shown here is derived from an EMBL/GenBank/DDBJ whole genome shotgun (WGS) entry which is preliminary data.</text>
</comment>
<feature type="transmembrane region" description="Helical" evidence="6">
    <location>
        <begin position="380"/>
        <end position="399"/>
    </location>
</feature>
<feature type="transmembrane region" description="Helical" evidence="6">
    <location>
        <begin position="185"/>
        <end position="210"/>
    </location>
</feature>
<dbReference type="GO" id="GO:0005886">
    <property type="term" value="C:plasma membrane"/>
    <property type="evidence" value="ECO:0007669"/>
    <property type="project" value="UniProtKB-SubCell"/>
</dbReference>
<accession>A0A9D6V1Y3</accession>
<evidence type="ECO:0000313" key="7">
    <source>
        <dbReference type="EMBL" id="MBI5249947.1"/>
    </source>
</evidence>
<evidence type="ECO:0000256" key="6">
    <source>
        <dbReference type="SAM" id="Phobius"/>
    </source>
</evidence>
<dbReference type="Proteomes" id="UP000807825">
    <property type="component" value="Unassembled WGS sequence"/>
</dbReference>
<keyword evidence="3 6" id="KW-0812">Transmembrane</keyword>
<evidence type="ECO:0008006" key="9">
    <source>
        <dbReference type="Google" id="ProtNLM"/>
    </source>
</evidence>
<evidence type="ECO:0000256" key="5">
    <source>
        <dbReference type="ARBA" id="ARBA00023136"/>
    </source>
</evidence>
<dbReference type="InterPro" id="IPR050833">
    <property type="entry name" value="Poly_Biosynth_Transport"/>
</dbReference>